<dbReference type="Proteomes" id="UP000194903">
    <property type="component" value="Unassembled WGS sequence"/>
</dbReference>
<evidence type="ECO:0008006" key="3">
    <source>
        <dbReference type="Google" id="ProtNLM"/>
    </source>
</evidence>
<dbReference type="AlphaFoldDB" id="A0A252F1P2"/>
<dbReference type="InterPro" id="IPR012808">
    <property type="entry name" value="CHP02453"/>
</dbReference>
<evidence type="ECO:0000313" key="2">
    <source>
        <dbReference type="Proteomes" id="UP000194903"/>
    </source>
</evidence>
<evidence type="ECO:0000313" key="1">
    <source>
        <dbReference type="EMBL" id="OUM19724.1"/>
    </source>
</evidence>
<protein>
    <recommendedName>
        <fullName evidence="3">TIGR02453 family protein</fullName>
    </recommendedName>
</protein>
<dbReference type="OrthoDB" id="9794241at2"/>
<comment type="caution">
    <text evidence="1">The sequence shown here is derived from an EMBL/GenBank/DDBJ whole genome shotgun (WGS) entry which is preliminary data.</text>
</comment>
<dbReference type="PANTHER" id="PTHR36452:SF1">
    <property type="entry name" value="DUF2461 DOMAIN-CONTAINING PROTEIN"/>
    <property type="match status" value="1"/>
</dbReference>
<dbReference type="PIRSF" id="PIRSF028451">
    <property type="entry name" value="UCP028451"/>
    <property type="match status" value="1"/>
</dbReference>
<dbReference type="InterPro" id="IPR015996">
    <property type="entry name" value="UCP028451"/>
</dbReference>
<dbReference type="Pfam" id="PF09365">
    <property type="entry name" value="DUF2461"/>
    <property type="match status" value="1"/>
</dbReference>
<dbReference type="EMBL" id="NHOC01000010">
    <property type="protein sequence ID" value="OUM19724.1"/>
    <property type="molecule type" value="Genomic_DNA"/>
</dbReference>
<proteinExistence type="predicted"/>
<accession>A0A252F1P2</accession>
<name>A0A252F1P2_9FIRM</name>
<dbReference type="PANTHER" id="PTHR36452">
    <property type="entry name" value="CHROMOSOME 12, WHOLE GENOME SHOTGUN SEQUENCE"/>
    <property type="match status" value="1"/>
</dbReference>
<reference evidence="1 2" key="1">
    <citation type="submission" date="2017-05" db="EMBL/GenBank/DDBJ databases">
        <title>Butyricicoccus porcorum sp. nov. a butyrate-producing bacterium from the swine intestinal tract.</title>
        <authorList>
            <person name="Trachsel J."/>
            <person name="Humphrey S."/>
            <person name="Allen H.K."/>
        </authorList>
    </citation>
    <scope>NUCLEOTIDE SEQUENCE [LARGE SCALE GENOMIC DNA]</scope>
    <source>
        <strain evidence="1">BB10</strain>
    </source>
</reference>
<organism evidence="1 2">
    <name type="scientific">Butyricicoccus porcorum</name>
    <dbReference type="NCBI Taxonomy" id="1945634"/>
    <lineage>
        <taxon>Bacteria</taxon>
        <taxon>Bacillati</taxon>
        <taxon>Bacillota</taxon>
        <taxon>Clostridia</taxon>
        <taxon>Eubacteriales</taxon>
        <taxon>Butyricicoccaceae</taxon>
        <taxon>Butyricicoccus</taxon>
    </lineage>
</organism>
<keyword evidence="2" id="KW-1185">Reference proteome</keyword>
<gene>
    <name evidence="1" type="ORF">CBW42_11210</name>
</gene>
<dbReference type="NCBIfam" id="TIGR02453">
    <property type="entry name" value="TIGR02453 family protein"/>
    <property type="match status" value="1"/>
</dbReference>
<sequence>MPERRSLCMIFNQFTPDMLDFLAENHLRNSKSWYDEHKDVYKKLVTEPFYALVEEMSPHMLEIDPQFVTIPSKSVARVRRDTRFTKNKDLYRDHIWIVFRHPKKRLGSSLCYYFEIEQESWGYGVGYYDIPSAVREEYRQMILHHDKHYLEARRALEQAPDFSLYGDPYKRPPYPDAPEEDRHWLNRKNIGASFSCEDYTTLFDGTFYDIMIANLKRIAPFYQFLRIAEERVRRQSLEDHL</sequence>